<evidence type="ECO:0000256" key="1">
    <source>
        <dbReference type="SAM" id="MobiDB-lite"/>
    </source>
</evidence>
<feature type="region of interest" description="Disordered" evidence="1">
    <location>
        <begin position="1"/>
        <end position="24"/>
    </location>
</feature>
<sequence>MADRHNKGDQQRLSPSASGTPPSLVWVTIGKTEHLASLIKKESSDGRIQVRWSSNGAVEWLEPEDYVAIRSDDLMPRKRRQRSGRHVDNPSTAAVLEGQEMPRKRRSNNGRQNHVVVTDHKHTEFSEEETEKDEASSEASVYSGATDDEEYKDATVTPEELVSSNHLTKAPCKKEEEDDDVTIAPDESASSNNLANVSCKEEDDVTIAPDESVSSNNLTNVSCIRPNEVYVAGNECWNPYGPRFPGDKGLVNAEAFDNAEPAQKEFHLFVECSNHPHKRHWHGKLAAGGRMYVGVYRVPDDEDPRMDVEYARDLSMDNRKGIAEYYVKWDYKDYDGNLRPEAKAYVQQGKDLMESLDHNWNTAEQRQRDVLTMVAYLTATKYKQETIPVEFVRFDEDLYQCLVDQDCATTRGVHNRGRVEIDSAKLHQYF</sequence>
<feature type="compositionally biased region" description="Polar residues" evidence="1">
    <location>
        <begin position="11"/>
        <end position="21"/>
    </location>
</feature>
<reference evidence="3" key="1">
    <citation type="submission" date="2021-01" db="EMBL/GenBank/DDBJ databases">
        <authorList>
            <person name="Corre E."/>
            <person name="Pelletier E."/>
            <person name="Niang G."/>
            <person name="Scheremetjew M."/>
            <person name="Finn R."/>
            <person name="Kale V."/>
            <person name="Holt S."/>
            <person name="Cochrane G."/>
            <person name="Meng A."/>
            <person name="Brown T."/>
            <person name="Cohen L."/>
        </authorList>
    </citation>
    <scope>NUCLEOTIDE SEQUENCE</scope>
    <source>
        <strain evidence="3">CCMP127</strain>
    </source>
</reference>
<name>A0A7S3LFG3_9STRA</name>
<dbReference type="Pfam" id="PF20411">
    <property type="entry name" value="DUF6697"/>
    <property type="match status" value="1"/>
</dbReference>
<dbReference type="InterPro" id="IPR046520">
    <property type="entry name" value="DUF6697"/>
</dbReference>
<evidence type="ECO:0000313" key="3">
    <source>
        <dbReference type="EMBL" id="CAE0419798.1"/>
    </source>
</evidence>
<feature type="domain" description="DUF6697" evidence="2">
    <location>
        <begin position="225"/>
        <end position="404"/>
    </location>
</feature>
<feature type="region of interest" description="Disordered" evidence="1">
    <location>
        <begin position="73"/>
        <end position="197"/>
    </location>
</feature>
<gene>
    <name evidence="3" type="ORF">ACOF00016_LOCUS16598</name>
</gene>
<proteinExistence type="predicted"/>
<evidence type="ECO:0000259" key="2">
    <source>
        <dbReference type="Pfam" id="PF20411"/>
    </source>
</evidence>
<feature type="compositionally biased region" description="Basic and acidic residues" evidence="1">
    <location>
        <begin position="1"/>
        <end position="10"/>
    </location>
</feature>
<protein>
    <recommendedName>
        <fullName evidence="2">DUF6697 domain-containing protein</fullName>
    </recommendedName>
</protein>
<dbReference type="EMBL" id="HBIM01022332">
    <property type="protein sequence ID" value="CAE0419798.1"/>
    <property type="molecule type" value="Transcribed_RNA"/>
</dbReference>
<organism evidence="3">
    <name type="scientific">Amphora coffeiformis</name>
    <dbReference type="NCBI Taxonomy" id="265554"/>
    <lineage>
        <taxon>Eukaryota</taxon>
        <taxon>Sar</taxon>
        <taxon>Stramenopiles</taxon>
        <taxon>Ochrophyta</taxon>
        <taxon>Bacillariophyta</taxon>
        <taxon>Bacillariophyceae</taxon>
        <taxon>Bacillariophycidae</taxon>
        <taxon>Thalassiophysales</taxon>
        <taxon>Catenulaceae</taxon>
        <taxon>Amphora</taxon>
    </lineage>
</organism>
<dbReference type="AlphaFoldDB" id="A0A7S3LFG3"/>
<accession>A0A7S3LFG3</accession>